<evidence type="ECO:0000313" key="3">
    <source>
        <dbReference type="EMBL" id="GCD35847.1"/>
    </source>
</evidence>
<accession>A0A7U9KUW1</accession>
<feature type="compositionally biased region" description="Low complexity" evidence="1">
    <location>
        <begin position="206"/>
        <end position="250"/>
    </location>
</feature>
<sequence>MTRGYGDGRGRGYGHGGAGPQGGPGGAGGPGGPGGGRGRGVPDSLLIGVLAFLLGLTVLAWTATGLAGLFTHGAWPDGVTFTSTPLALRSLIGAPHDLAAAWPGTPAAQLSGYGLFWGILISELLILVVLTVFALGTIARYRAVRANRRAAGKTAGWEGAAGAGGAAGVGEATGAAGAAEAAAQSGPASTDGRHTAAPPPAPTPTAAPSLTAPATPLPAAETAAPPASASAAPTATGAPTASGAPVTAVPIPAPVPAPGPAPADTPVTPTPAVHYGTDRRQAGALAAAAVAAAEGPLVVATTDPALWADTKDGRAKLGPLLTYDPQHLLDTPARVRWSPTSGCEDIATAAARATALVAPVRPPSTLDSAVADAATTLLRCWLHAAAVDGRPFRQLHRWAHTKGAAHEPVRILRTNQKASAGQAGELESVLTAHAERREMAQELVSRTLASLASIHIRDACNPARTDALLLESFIDEGGTLYVVGESIEDPRTTPGAMPLLVALLSNVVERGRRMAERSSAGRLDPPLTLVLDDIAALAPFPALPSLLETGRAQGLLTLATMRSQEQARARWPHTPLPA</sequence>
<keyword evidence="2" id="KW-0812">Transmembrane</keyword>
<dbReference type="EMBL" id="BHZC01000001">
    <property type="protein sequence ID" value="GCD35847.1"/>
    <property type="molecule type" value="Genomic_DNA"/>
</dbReference>
<evidence type="ECO:0000256" key="2">
    <source>
        <dbReference type="SAM" id="Phobius"/>
    </source>
</evidence>
<feature type="compositionally biased region" description="Gly residues" evidence="1">
    <location>
        <begin position="11"/>
        <end position="37"/>
    </location>
</feature>
<feature type="transmembrane region" description="Helical" evidence="2">
    <location>
        <begin position="45"/>
        <end position="70"/>
    </location>
</feature>
<evidence type="ECO:0000313" key="4">
    <source>
        <dbReference type="Proteomes" id="UP000287830"/>
    </source>
</evidence>
<evidence type="ECO:0000256" key="1">
    <source>
        <dbReference type="SAM" id="MobiDB-lite"/>
    </source>
</evidence>
<name>A0A7U9KUW1_9ACTN</name>
<dbReference type="GeneID" id="95622496"/>
<feature type="compositionally biased region" description="Basic and acidic residues" evidence="1">
    <location>
        <begin position="1"/>
        <end position="10"/>
    </location>
</feature>
<keyword evidence="2" id="KW-1133">Transmembrane helix</keyword>
<keyword evidence="2" id="KW-0472">Membrane</keyword>
<dbReference type="AlphaFoldDB" id="A0A7U9KUW1"/>
<proteinExistence type="predicted"/>
<dbReference type="InterPro" id="IPR027417">
    <property type="entry name" value="P-loop_NTPase"/>
</dbReference>
<protein>
    <recommendedName>
        <fullName evidence="5">Type VI secretion protein</fullName>
    </recommendedName>
</protein>
<dbReference type="CDD" id="cd01127">
    <property type="entry name" value="TrwB_TraG_TraD_VirD4"/>
    <property type="match status" value="1"/>
</dbReference>
<dbReference type="Proteomes" id="UP000287830">
    <property type="component" value="Unassembled WGS sequence"/>
</dbReference>
<comment type="caution">
    <text evidence="3">The sequence shown here is derived from an EMBL/GenBank/DDBJ whole genome shotgun (WGS) entry which is preliminary data.</text>
</comment>
<dbReference type="RefSeq" id="WP_371858699.1">
    <property type="nucleotide sequence ID" value="NZ_BHZC01000001.1"/>
</dbReference>
<feature type="compositionally biased region" description="Pro residues" evidence="1">
    <location>
        <begin position="251"/>
        <end position="263"/>
    </location>
</feature>
<dbReference type="SUPFAM" id="SSF52540">
    <property type="entry name" value="P-loop containing nucleoside triphosphate hydrolases"/>
    <property type="match status" value="1"/>
</dbReference>
<reference evidence="3 4" key="1">
    <citation type="submission" date="2018-11" db="EMBL/GenBank/DDBJ databases">
        <title>Whole genome sequence of Streptomyces chrestomyceticus NBRC 13444(T).</title>
        <authorList>
            <person name="Komaki H."/>
            <person name="Tamura T."/>
        </authorList>
    </citation>
    <scope>NUCLEOTIDE SEQUENCE [LARGE SCALE GENOMIC DNA]</scope>
    <source>
        <strain evidence="3 4">NBRC 13444</strain>
    </source>
</reference>
<organism evidence="3 4">
    <name type="scientific">Streptomyces chrestomyceticus JCM 4735</name>
    <dbReference type="NCBI Taxonomy" id="1306181"/>
    <lineage>
        <taxon>Bacteria</taxon>
        <taxon>Bacillati</taxon>
        <taxon>Actinomycetota</taxon>
        <taxon>Actinomycetes</taxon>
        <taxon>Kitasatosporales</taxon>
        <taxon>Streptomycetaceae</taxon>
        <taxon>Streptomyces</taxon>
    </lineage>
</organism>
<feature type="transmembrane region" description="Helical" evidence="2">
    <location>
        <begin position="115"/>
        <end position="139"/>
    </location>
</feature>
<dbReference type="Gene3D" id="3.40.50.300">
    <property type="entry name" value="P-loop containing nucleotide triphosphate hydrolases"/>
    <property type="match status" value="1"/>
</dbReference>
<gene>
    <name evidence="3" type="ORF">OEIGOIKO_03594</name>
</gene>
<feature type="region of interest" description="Disordered" evidence="1">
    <location>
        <begin position="178"/>
        <end position="269"/>
    </location>
</feature>
<evidence type="ECO:0008006" key="5">
    <source>
        <dbReference type="Google" id="ProtNLM"/>
    </source>
</evidence>
<feature type="region of interest" description="Disordered" evidence="1">
    <location>
        <begin position="1"/>
        <end position="37"/>
    </location>
</feature>